<keyword evidence="1" id="KW-0732">Signal</keyword>
<dbReference type="AlphaFoldDB" id="A0AAD3S0C2"/>
<gene>
    <name evidence="2" type="ORF">Nepgr_003874</name>
</gene>
<evidence type="ECO:0000313" key="3">
    <source>
        <dbReference type="Proteomes" id="UP001279734"/>
    </source>
</evidence>
<keyword evidence="3" id="KW-1185">Reference proteome</keyword>
<feature type="signal peptide" evidence="1">
    <location>
        <begin position="1"/>
        <end position="18"/>
    </location>
</feature>
<accession>A0AAD3S0C2</accession>
<proteinExistence type="predicted"/>
<name>A0AAD3S0C2_NEPGR</name>
<dbReference type="EMBL" id="BSYO01000003">
    <property type="protein sequence ID" value="GMH02035.1"/>
    <property type="molecule type" value="Genomic_DNA"/>
</dbReference>
<evidence type="ECO:0000256" key="1">
    <source>
        <dbReference type="SAM" id="SignalP"/>
    </source>
</evidence>
<protein>
    <submittedName>
        <fullName evidence="2">Uncharacterized protein</fullName>
    </submittedName>
</protein>
<dbReference type="Proteomes" id="UP001279734">
    <property type="component" value="Unassembled WGS sequence"/>
</dbReference>
<evidence type="ECO:0000313" key="2">
    <source>
        <dbReference type="EMBL" id="GMH02035.1"/>
    </source>
</evidence>
<sequence length="235" mass="25917">MLKAWQLFLALLVQGVFADVGNFCWCWGWTMLQLPECGWLVEFVALNPVDGGFEVDGGDEMLSIDWHELPGAQEQHFETMLESIVVLLQFAFPGADGKILEAPLPDWIRRFPLGSLRKIGSDTLRKPILVEDLYNSFAILQSNDDTKPSALAKVSGQEDTTSVIANATCTLETPKHSPNMLTGIVGKKLTSSHFDTLGPNHYMDAAPPGSPQQLLDHSDLVSSFTGMIVTARWEQ</sequence>
<comment type="caution">
    <text evidence="2">The sequence shown here is derived from an EMBL/GenBank/DDBJ whole genome shotgun (WGS) entry which is preliminary data.</text>
</comment>
<organism evidence="2 3">
    <name type="scientific">Nepenthes gracilis</name>
    <name type="common">Slender pitcher plant</name>
    <dbReference type="NCBI Taxonomy" id="150966"/>
    <lineage>
        <taxon>Eukaryota</taxon>
        <taxon>Viridiplantae</taxon>
        <taxon>Streptophyta</taxon>
        <taxon>Embryophyta</taxon>
        <taxon>Tracheophyta</taxon>
        <taxon>Spermatophyta</taxon>
        <taxon>Magnoliopsida</taxon>
        <taxon>eudicotyledons</taxon>
        <taxon>Gunneridae</taxon>
        <taxon>Pentapetalae</taxon>
        <taxon>Caryophyllales</taxon>
        <taxon>Nepenthaceae</taxon>
        <taxon>Nepenthes</taxon>
    </lineage>
</organism>
<reference evidence="2" key="1">
    <citation type="submission" date="2023-05" db="EMBL/GenBank/DDBJ databases">
        <title>Nepenthes gracilis genome sequencing.</title>
        <authorList>
            <person name="Fukushima K."/>
        </authorList>
    </citation>
    <scope>NUCLEOTIDE SEQUENCE</scope>
    <source>
        <strain evidence="2">SING2019-196</strain>
    </source>
</reference>
<feature type="chain" id="PRO_5042234891" evidence="1">
    <location>
        <begin position="19"/>
        <end position="235"/>
    </location>
</feature>